<accession>A0A4S8I8G3</accession>
<comment type="caution">
    <text evidence="2">The sequence shown here is derived from an EMBL/GenBank/DDBJ whole genome shotgun (WGS) entry which is preliminary data.</text>
</comment>
<proteinExistence type="predicted"/>
<evidence type="ECO:0000313" key="3">
    <source>
        <dbReference type="Proteomes" id="UP000317650"/>
    </source>
</evidence>
<dbReference type="AlphaFoldDB" id="A0A4S8I8G3"/>
<feature type="compositionally biased region" description="Basic and acidic residues" evidence="1">
    <location>
        <begin position="47"/>
        <end position="60"/>
    </location>
</feature>
<gene>
    <name evidence="2" type="ORF">C4D60_Mb02t01930</name>
</gene>
<reference evidence="2 3" key="1">
    <citation type="journal article" date="2019" name="Nat. Plants">
        <title>Genome sequencing of Musa balbisiana reveals subgenome evolution and function divergence in polyploid bananas.</title>
        <authorList>
            <person name="Yao X."/>
        </authorList>
    </citation>
    <scope>NUCLEOTIDE SEQUENCE [LARGE SCALE GENOMIC DNA]</scope>
    <source>
        <strain evidence="3">cv. DH-PKW</strain>
        <tissue evidence="2">Leaves</tissue>
    </source>
</reference>
<protein>
    <submittedName>
        <fullName evidence="2">Uncharacterized protein</fullName>
    </submittedName>
</protein>
<feature type="region of interest" description="Disordered" evidence="1">
    <location>
        <begin position="41"/>
        <end position="60"/>
    </location>
</feature>
<sequence>MMVGFLSISASAHSIMMDDVSVPAINISCQEKKLLRQRRNSCGARNYDPRSPHPEVHDGAVARGEVSEGGVGHGTDLRQRAEDWDARWTRRERELADGMESAAEEKVDKNAQEDAGDENNIESHGDGGGALGRCHCQTEQCHYLATERSGGATVGMPQKEGGAIAGSGGATAGIDVVMGNKGMKSLWHSRWLDIMFERLNSEEGEHVVRDGLGFLGGGQAVNLEEAVDAEVGVALKKREIQLLGAEQAMTVAISVDRSV</sequence>
<name>A0A4S8I8G3_MUSBA</name>
<dbReference type="EMBL" id="PYDT01000011">
    <property type="protein sequence ID" value="THU43919.1"/>
    <property type="molecule type" value="Genomic_DNA"/>
</dbReference>
<organism evidence="2 3">
    <name type="scientific">Musa balbisiana</name>
    <name type="common">Banana</name>
    <dbReference type="NCBI Taxonomy" id="52838"/>
    <lineage>
        <taxon>Eukaryota</taxon>
        <taxon>Viridiplantae</taxon>
        <taxon>Streptophyta</taxon>
        <taxon>Embryophyta</taxon>
        <taxon>Tracheophyta</taxon>
        <taxon>Spermatophyta</taxon>
        <taxon>Magnoliopsida</taxon>
        <taxon>Liliopsida</taxon>
        <taxon>Zingiberales</taxon>
        <taxon>Musaceae</taxon>
        <taxon>Musa</taxon>
    </lineage>
</organism>
<feature type="region of interest" description="Disordered" evidence="1">
    <location>
        <begin position="96"/>
        <end position="126"/>
    </location>
</feature>
<evidence type="ECO:0000256" key="1">
    <source>
        <dbReference type="SAM" id="MobiDB-lite"/>
    </source>
</evidence>
<keyword evidence="3" id="KW-1185">Reference proteome</keyword>
<evidence type="ECO:0000313" key="2">
    <source>
        <dbReference type="EMBL" id="THU43919.1"/>
    </source>
</evidence>
<dbReference type="Proteomes" id="UP000317650">
    <property type="component" value="Chromosome 2"/>
</dbReference>
<feature type="compositionally biased region" description="Basic and acidic residues" evidence="1">
    <location>
        <begin position="103"/>
        <end position="112"/>
    </location>
</feature>